<dbReference type="Proteomes" id="UP001367676">
    <property type="component" value="Unassembled WGS sequence"/>
</dbReference>
<dbReference type="Gene3D" id="1.10.10.2150">
    <property type="entry name" value="Ribosomal RNA-processing protein 8, N-terminal domain"/>
    <property type="match status" value="1"/>
</dbReference>
<proteinExistence type="inferred from homology"/>
<keyword evidence="9" id="KW-0156">Chromatin regulator</keyword>
<dbReference type="Pfam" id="PF05148">
    <property type="entry name" value="Methyltransf_8"/>
    <property type="match status" value="1"/>
</dbReference>
<comment type="caution">
    <text evidence="15">The sequence shown here is derived from an EMBL/GenBank/DDBJ whole genome shotgun (WGS) entry which is preliminary data.</text>
</comment>
<dbReference type="InterPro" id="IPR029063">
    <property type="entry name" value="SAM-dependent_MTases_sf"/>
</dbReference>
<dbReference type="GO" id="GO:0005730">
    <property type="term" value="C:nucleolus"/>
    <property type="evidence" value="ECO:0007669"/>
    <property type="project" value="UniProtKB-SubCell"/>
</dbReference>
<dbReference type="GO" id="GO:0005677">
    <property type="term" value="C:chromatin silencing complex"/>
    <property type="evidence" value="ECO:0007669"/>
    <property type="project" value="TreeGrafter"/>
</dbReference>
<dbReference type="GO" id="GO:0006364">
    <property type="term" value="P:rRNA processing"/>
    <property type="evidence" value="ECO:0007669"/>
    <property type="project" value="UniProtKB-UniRule"/>
</dbReference>
<feature type="region of interest" description="Disordered" evidence="14">
    <location>
        <begin position="1"/>
        <end position="39"/>
    </location>
</feature>
<keyword evidence="16" id="KW-1185">Reference proteome</keyword>
<feature type="compositionally biased region" description="Basic and acidic residues" evidence="14">
    <location>
        <begin position="24"/>
        <end position="33"/>
    </location>
</feature>
<evidence type="ECO:0000256" key="2">
    <source>
        <dbReference type="ARBA" id="ARBA00006301"/>
    </source>
</evidence>
<dbReference type="FunFam" id="3.40.50.150:FF:000068">
    <property type="entry name" value="Ribosomal RNA-processing protein 8"/>
    <property type="match status" value="1"/>
</dbReference>
<evidence type="ECO:0000256" key="7">
    <source>
        <dbReference type="ARBA" id="ARBA00022679"/>
    </source>
</evidence>
<dbReference type="GO" id="GO:0042149">
    <property type="term" value="P:cellular response to glucose starvation"/>
    <property type="evidence" value="ECO:0007669"/>
    <property type="project" value="TreeGrafter"/>
</dbReference>
<comment type="subcellular location">
    <subcellularLocation>
        <location evidence="1 13">Nucleus</location>
        <location evidence="1 13">Nucleolus</location>
    </subcellularLocation>
</comment>
<protein>
    <recommendedName>
        <fullName evidence="3 13">Ribosomal RNA-processing protein 8</fullName>
        <ecNumber evidence="13">2.1.1.-</ecNumber>
    </recommendedName>
</protein>
<keyword evidence="8 13" id="KW-0949">S-adenosyl-L-methionine</keyword>
<gene>
    <name evidence="15" type="ORF">V9T40_013317</name>
</gene>
<dbReference type="EMBL" id="JBBCAQ010000018">
    <property type="protein sequence ID" value="KAK7595492.1"/>
    <property type="molecule type" value="Genomic_DNA"/>
</dbReference>
<organism evidence="15 16">
    <name type="scientific">Parthenolecanium corni</name>
    <dbReference type="NCBI Taxonomy" id="536013"/>
    <lineage>
        <taxon>Eukaryota</taxon>
        <taxon>Metazoa</taxon>
        <taxon>Ecdysozoa</taxon>
        <taxon>Arthropoda</taxon>
        <taxon>Hexapoda</taxon>
        <taxon>Insecta</taxon>
        <taxon>Pterygota</taxon>
        <taxon>Neoptera</taxon>
        <taxon>Paraneoptera</taxon>
        <taxon>Hemiptera</taxon>
        <taxon>Sternorrhyncha</taxon>
        <taxon>Coccoidea</taxon>
        <taxon>Coccidae</taxon>
        <taxon>Parthenolecanium</taxon>
    </lineage>
</organism>
<comment type="similarity">
    <text evidence="2 13">Belongs to the methyltransferase superfamily. RRP8 family.</text>
</comment>
<evidence type="ECO:0000313" key="15">
    <source>
        <dbReference type="EMBL" id="KAK7595492.1"/>
    </source>
</evidence>
<dbReference type="FunFam" id="1.10.10.2150:FF:000001">
    <property type="entry name" value="Ribosomal RNA-processing protein 8"/>
    <property type="match status" value="1"/>
</dbReference>
<evidence type="ECO:0000256" key="14">
    <source>
        <dbReference type="SAM" id="MobiDB-lite"/>
    </source>
</evidence>
<dbReference type="PANTHER" id="PTHR12787">
    <property type="entry name" value="RIBOSOMAL RNA-PROCESSING PROTEIN 8"/>
    <property type="match status" value="1"/>
</dbReference>
<keyword evidence="5 13" id="KW-0698">rRNA processing</keyword>
<dbReference type="GO" id="GO:0033553">
    <property type="term" value="C:rDNA heterochromatin"/>
    <property type="evidence" value="ECO:0007669"/>
    <property type="project" value="TreeGrafter"/>
</dbReference>
<keyword evidence="10" id="KW-0805">Transcription regulation</keyword>
<evidence type="ECO:0000256" key="12">
    <source>
        <dbReference type="ARBA" id="ARBA00023242"/>
    </source>
</evidence>
<evidence type="ECO:0000256" key="13">
    <source>
        <dbReference type="RuleBase" id="RU365074"/>
    </source>
</evidence>
<keyword evidence="7 13" id="KW-0808">Transferase</keyword>
<dbReference type="InterPro" id="IPR042036">
    <property type="entry name" value="RRP8_N"/>
</dbReference>
<evidence type="ECO:0000256" key="11">
    <source>
        <dbReference type="ARBA" id="ARBA00023163"/>
    </source>
</evidence>
<dbReference type="GO" id="GO:0046015">
    <property type="term" value="P:regulation of transcription by glucose"/>
    <property type="evidence" value="ECO:0007669"/>
    <property type="project" value="TreeGrafter"/>
</dbReference>
<evidence type="ECO:0000256" key="4">
    <source>
        <dbReference type="ARBA" id="ARBA00022491"/>
    </source>
</evidence>
<dbReference type="SUPFAM" id="SSF53335">
    <property type="entry name" value="S-adenosyl-L-methionine-dependent methyltransferases"/>
    <property type="match status" value="1"/>
</dbReference>
<dbReference type="GO" id="GO:0032259">
    <property type="term" value="P:methylation"/>
    <property type="evidence" value="ECO:0007669"/>
    <property type="project" value="UniProtKB-KW"/>
</dbReference>
<comment type="function">
    <text evidence="13">Probable methyltransferase required to silence rDNA.</text>
</comment>
<dbReference type="EC" id="2.1.1.-" evidence="13"/>
<evidence type="ECO:0000256" key="3">
    <source>
        <dbReference type="ARBA" id="ARBA00020203"/>
    </source>
</evidence>
<sequence>MGKKKVKSKKEVPEKSRKTKMKGKSKEKSKGAEVDSFSKLSMKHGLHNKKLPFRERLIEQLKGSRFRYFNEQFYVSSSTDAQEYFRQNPEEFKAYHDGYEHQASMWPVNPVDEIIKEIQRRPKVKNKEVIVDFGCGQAKIAQTLDKDRFKIFSFDLVAVNNYVTACDMAHTNLFNNSVDIVVFCLSLMSSNISDCVKEANRVLKEDGLLKIAEVKSRFERADDFIRDMDAYGFVLLKKKLNDPAFYYFDFKKKTKISKKRKKKLPELKLNPCLYKHR</sequence>
<keyword evidence="11" id="KW-0804">Transcription</keyword>
<keyword evidence="6 13" id="KW-0489">Methyltransferase</keyword>
<evidence type="ECO:0000313" key="16">
    <source>
        <dbReference type="Proteomes" id="UP001367676"/>
    </source>
</evidence>
<reference evidence="15 16" key="1">
    <citation type="submission" date="2024-03" db="EMBL/GenBank/DDBJ databases">
        <title>Adaptation during the transition from Ophiocordyceps entomopathogen to insect associate is accompanied by gene loss and intensified selection.</title>
        <authorList>
            <person name="Ward C.M."/>
            <person name="Onetto C.A."/>
            <person name="Borneman A.R."/>
        </authorList>
    </citation>
    <scope>NUCLEOTIDE SEQUENCE [LARGE SCALE GENOMIC DNA]</scope>
    <source>
        <strain evidence="15">AWRI1</strain>
        <tissue evidence="15">Single Adult Female</tissue>
    </source>
</reference>
<dbReference type="AlphaFoldDB" id="A0AAN9TLM0"/>
<evidence type="ECO:0000256" key="8">
    <source>
        <dbReference type="ARBA" id="ARBA00022691"/>
    </source>
</evidence>
<evidence type="ECO:0000256" key="10">
    <source>
        <dbReference type="ARBA" id="ARBA00023015"/>
    </source>
</evidence>
<keyword evidence="4" id="KW-0678">Repressor</keyword>
<dbReference type="GO" id="GO:0000183">
    <property type="term" value="P:rDNA heterochromatin formation"/>
    <property type="evidence" value="ECO:0007669"/>
    <property type="project" value="TreeGrafter"/>
</dbReference>
<dbReference type="Gene3D" id="3.40.50.150">
    <property type="entry name" value="Vaccinia Virus protein VP39"/>
    <property type="match status" value="1"/>
</dbReference>
<accession>A0AAN9TLM0</accession>
<evidence type="ECO:0000256" key="9">
    <source>
        <dbReference type="ARBA" id="ARBA00022853"/>
    </source>
</evidence>
<evidence type="ECO:0000256" key="5">
    <source>
        <dbReference type="ARBA" id="ARBA00022552"/>
    </source>
</evidence>
<dbReference type="GO" id="GO:0008168">
    <property type="term" value="F:methyltransferase activity"/>
    <property type="evidence" value="ECO:0007669"/>
    <property type="project" value="UniProtKB-KW"/>
</dbReference>
<keyword evidence="12 13" id="KW-0539">Nucleus</keyword>
<dbReference type="InterPro" id="IPR007823">
    <property type="entry name" value="RRP8"/>
</dbReference>
<evidence type="ECO:0000256" key="6">
    <source>
        <dbReference type="ARBA" id="ARBA00022603"/>
    </source>
</evidence>
<evidence type="ECO:0000256" key="1">
    <source>
        <dbReference type="ARBA" id="ARBA00004604"/>
    </source>
</evidence>
<dbReference type="PANTHER" id="PTHR12787:SF0">
    <property type="entry name" value="RIBOSOMAL RNA-PROCESSING PROTEIN 8"/>
    <property type="match status" value="1"/>
</dbReference>
<name>A0AAN9TLM0_9HEMI</name>